<accession>A0A0C6P860</accession>
<dbReference type="GeneID" id="56480521"/>
<evidence type="ECO:0000256" key="1">
    <source>
        <dbReference type="SAM" id="SignalP"/>
    </source>
</evidence>
<dbReference type="Pfam" id="PF09961">
    <property type="entry name" value="DUF2195"/>
    <property type="match status" value="1"/>
</dbReference>
<dbReference type="HOGENOM" id="CLU_163897_0_0_4"/>
<evidence type="ECO:0000313" key="2">
    <source>
        <dbReference type="EMBL" id="CCJ54548.1"/>
    </source>
</evidence>
<evidence type="ECO:0000313" key="3">
    <source>
        <dbReference type="Proteomes" id="UP000007564"/>
    </source>
</evidence>
<name>A0A0C6P860_BORBO</name>
<proteinExistence type="predicted"/>
<organism evidence="2 3">
    <name type="scientific">Bordetella bronchiseptica 253</name>
    <dbReference type="NCBI Taxonomy" id="568707"/>
    <lineage>
        <taxon>Bacteria</taxon>
        <taxon>Pseudomonadati</taxon>
        <taxon>Pseudomonadota</taxon>
        <taxon>Betaproteobacteria</taxon>
        <taxon>Burkholderiales</taxon>
        <taxon>Alcaligenaceae</taxon>
        <taxon>Bordetella</taxon>
    </lineage>
</organism>
<dbReference type="AlphaFoldDB" id="A0A0C6P860"/>
<dbReference type="OrthoDB" id="7064840at2"/>
<feature type="chain" id="PRO_5002190057" evidence="1">
    <location>
        <begin position="22"/>
        <end position="125"/>
    </location>
</feature>
<protein>
    <submittedName>
        <fullName evidence="2">Putative exported protein</fullName>
    </submittedName>
</protein>
<reference evidence="2 3" key="1">
    <citation type="journal article" date="2012" name="BMC Genomics">
        <title>Comparative genomics of the classical Bordetella subspecies: the evolution and exchange of virulence-associated diversity amongst closely related pathogens.</title>
        <authorList>
            <person name="Park J."/>
            <person name="Zhang Y."/>
            <person name="Buboltz A.M."/>
            <person name="Zhang X."/>
            <person name="Schuster S.C."/>
            <person name="Ahuja U."/>
            <person name="Liu M."/>
            <person name="Miller J.F."/>
            <person name="Sebaihia M."/>
            <person name="Bentley S.D."/>
            <person name="Parkhill J."/>
            <person name="Harvill E.T."/>
        </authorList>
    </citation>
    <scope>NUCLEOTIDE SEQUENCE [LARGE SCALE GENOMIC DNA]</scope>
    <source>
        <strain evidence="2 3">253</strain>
    </source>
</reference>
<dbReference type="KEGG" id="bbh:BN112_2631"/>
<feature type="signal peptide" evidence="1">
    <location>
        <begin position="1"/>
        <end position="21"/>
    </location>
</feature>
<dbReference type="RefSeq" id="WP_015064507.1">
    <property type="nucleotide sequence ID" value="NC_019382.1"/>
</dbReference>
<dbReference type="Proteomes" id="UP000007564">
    <property type="component" value="Chromosome"/>
</dbReference>
<sequence length="125" mass="13041">MRADRHAWLLAACLAPALAAAGPLRVENRLAECVRVQPGLRSVEHNVVLQRFDLTVVRPIGDCGCKSALVAYQASVVREDGTRGASQSGVFGAMRSGPRILPLASDAALLGERPVALGLGCAPAD</sequence>
<keyword evidence="1" id="KW-0732">Signal</keyword>
<dbReference type="InterPro" id="IPR018696">
    <property type="entry name" value="DUF2195"/>
</dbReference>
<gene>
    <name evidence="2" type="ORF">BN112_2631</name>
</gene>
<dbReference type="EMBL" id="HE965806">
    <property type="protein sequence ID" value="CCJ54548.1"/>
    <property type="molecule type" value="Genomic_DNA"/>
</dbReference>